<dbReference type="Proteomes" id="UP000659904">
    <property type="component" value="Unassembled WGS sequence"/>
</dbReference>
<name>A0A8J3KGC3_9ACTN</name>
<dbReference type="InterPro" id="IPR021522">
    <property type="entry name" value="MctB"/>
</dbReference>
<protein>
    <recommendedName>
        <fullName evidence="4">Copper transport outer membrane protein MctB</fullName>
    </recommendedName>
</protein>
<keyword evidence="3" id="KW-1185">Reference proteome</keyword>
<dbReference type="GO" id="GO:0055070">
    <property type="term" value="P:copper ion homeostasis"/>
    <property type="evidence" value="ECO:0007669"/>
    <property type="project" value="InterPro"/>
</dbReference>
<dbReference type="EMBL" id="BONH01000027">
    <property type="protein sequence ID" value="GIG00185.1"/>
    <property type="molecule type" value="Genomic_DNA"/>
</dbReference>
<evidence type="ECO:0000313" key="2">
    <source>
        <dbReference type="EMBL" id="GIG00185.1"/>
    </source>
</evidence>
<gene>
    <name evidence="2" type="ORF">Cci01nite_52780</name>
</gene>
<feature type="coiled-coil region" evidence="1">
    <location>
        <begin position="34"/>
        <end position="61"/>
    </location>
</feature>
<accession>A0A8J3KGC3</accession>
<dbReference type="RefSeq" id="WP_120320150.1">
    <property type="nucleotide sequence ID" value="NZ_BONH01000027.1"/>
</dbReference>
<organism evidence="2 3">
    <name type="scientific">Catellatospora citrea</name>
    <dbReference type="NCBI Taxonomy" id="53366"/>
    <lineage>
        <taxon>Bacteria</taxon>
        <taxon>Bacillati</taxon>
        <taxon>Actinomycetota</taxon>
        <taxon>Actinomycetes</taxon>
        <taxon>Micromonosporales</taxon>
        <taxon>Micromonosporaceae</taxon>
        <taxon>Catellatospora</taxon>
    </lineage>
</organism>
<dbReference type="AlphaFoldDB" id="A0A8J3KGC3"/>
<dbReference type="Pfam" id="PF11382">
    <property type="entry name" value="MctB"/>
    <property type="match status" value="1"/>
</dbReference>
<proteinExistence type="predicted"/>
<comment type="caution">
    <text evidence="2">The sequence shown here is derived from an EMBL/GenBank/DDBJ whole genome shotgun (WGS) entry which is preliminary data.</text>
</comment>
<evidence type="ECO:0000313" key="3">
    <source>
        <dbReference type="Proteomes" id="UP000659904"/>
    </source>
</evidence>
<evidence type="ECO:0008006" key="4">
    <source>
        <dbReference type="Google" id="ProtNLM"/>
    </source>
</evidence>
<reference evidence="2 3" key="1">
    <citation type="submission" date="2021-01" db="EMBL/GenBank/DDBJ databases">
        <title>Whole genome shotgun sequence of Catellatospora citrea NBRC 14495.</title>
        <authorList>
            <person name="Komaki H."/>
            <person name="Tamura T."/>
        </authorList>
    </citation>
    <scope>NUCLEOTIDE SEQUENCE [LARGE SCALE GENOMIC DNA]</scope>
    <source>
        <strain evidence="2 3">NBRC 14495</strain>
    </source>
</reference>
<sequence>MINFRYHVVSMTAVFLALAIGLVVGTAALNGPAADALEKNVNALRATNSQLRDQVTGLRDQANREEQFVTEAAPIMLNGKLSNRRVLLLVLPSGRDQVEGVEAILKTAGAKIAGTVELTDKFFNPDNSVELLDLENKAEPASVPTTAIPANSDGVESSSALLAAVLLDRSPAVPAPDRAAVLAAYSKLGYLTTSGAVSGPAEAVVLVSGSPYTDSQAAGKNASVVTTAVQFDHAGVAVVGGVLGGEGNLMIEVRDDATLAKTISTVDNAETVQGQVAAALALYEQFSDSKAGHYGVGPNASALLPQQQK</sequence>
<keyword evidence="1" id="KW-0175">Coiled coil</keyword>
<dbReference type="GO" id="GO:0016020">
    <property type="term" value="C:membrane"/>
    <property type="evidence" value="ECO:0007669"/>
    <property type="project" value="InterPro"/>
</dbReference>
<evidence type="ECO:0000256" key="1">
    <source>
        <dbReference type="SAM" id="Coils"/>
    </source>
</evidence>